<evidence type="ECO:0000256" key="3">
    <source>
        <dbReference type="ARBA" id="ARBA00022692"/>
    </source>
</evidence>
<feature type="transmembrane region" description="Helical" evidence="7">
    <location>
        <begin position="460"/>
        <end position="481"/>
    </location>
</feature>
<reference evidence="10" key="1">
    <citation type="submission" date="2015-07" db="EMBL/GenBank/DDBJ databases">
        <authorList>
            <person name="Rodrigo-Torres Lidia"/>
            <person name="Arahal R.David."/>
        </authorList>
    </citation>
    <scope>NUCLEOTIDE SEQUENCE [LARGE SCALE GENOMIC DNA]</scope>
    <source>
        <strain evidence="10">CECT 5096</strain>
    </source>
</reference>
<dbReference type="OrthoDB" id="3816110at2"/>
<keyword evidence="10" id="KW-1185">Reference proteome</keyword>
<evidence type="ECO:0000313" key="9">
    <source>
        <dbReference type="EMBL" id="CTQ74126.1"/>
    </source>
</evidence>
<dbReference type="Pfam" id="PF13515">
    <property type="entry name" value="FUSC_2"/>
    <property type="match status" value="1"/>
</dbReference>
<evidence type="ECO:0000259" key="8">
    <source>
        <dbReference type="Pfam" id="PF13515"/>
    </source>
</evidence>
<dbReference type="InterPro" id="IPR049453">
    <property type="entry name" value="Memb_transporter_dom"/>
</dbReference>
<evidence type="ECO:0000256" key="6">
    <source>
        <dbReference type="ARBA" id="ARBA00043993"/>
    </source>
</evidence>
<keyword evidence="3 7" id="KW-0812">Transmembrane</keyword>
<feature type="transmembrane region" description="Helical" evidence="7">
    <location>
        <begin position="108"/>
        <end position="127"/>
    </location>
</feature>
<feature type="transmembrane region" description="Helical" evidence="7">
    <location>
        <begin position="21"/>
        <end position="39"/>
    </location>
</feature>
<evidence type="ECO:0000313" key="10">
    <source>
        <dbReference type="Proteomes" id="UP000049983"/>
    </source>
</evidence>
<organism evidence="9 10">
    <name type="scientific">Roseibium album</name>
    <dbReference type="NCBI Taxonomy" id="311410"/>
    <lineage>
        <taxon>Bacteria</taxon>
        <taxon>Pseudomonadati</taxon>
        <taxon>Pseudomonadota</taxon>
        <taxon>Alphaproteobacteria</taxon>
        <taxon>Hyphomicrobiales</taxon>
        <taxon>Stappiaceae</taxon>
        <taxon>Roseibium</taxon>
    </lineage>
</organism>
<feature type="transmembrane region" description="Helical" evidence="7">
    <location>
        <begin position="389"/>
        <end position="407"/>
    </location>
</feature>
<feature type="transmembrane region" description="Helical" evidence="7">
    <location>
        <begin position="81"/>
        <end position="102"/>
    </location>
</feature>
<accession>A0A0M7AI79</accession>
<feature type="transmembrane region" description="Helical" evidence="7">
    <location>
        <begin position="134"/>
        <end position="150"/>
    </location>
</feature>
<feature type="transmembrane region" description="Helical" evidence="7">
    <location>
        <begin position="363"/>
        <end position="383"/>
    </location>
</feature>
<protein>
    <submittedName>
        <fullName evidence="9">Inner membrane protein YccS</fullName>
    </submittedName>
</protein>
<feature type="transmembrane region" description="Helical" evidence="7">
    <location>
        <begin position="156"/>
        <end position="177"/>
    </location>
</feature>
<name>A0A0M7AI79_9HYPH</name>
<dbReference type="EMBL" id="CXWC01000011">
    <property type="protein sequence ID" value="CTQ74126.1"/>
    <property type="molecule type" value="Genomic_DNA"/>
</dbReference>
<dbReference type="GO" id="GO:0005886">
    <property type="term" value="C:plasma membrane"/>
    <property type="evidence" value="ECO:0007669"/>
    <property type="project" value="UniProtKB-SubCell"/>
</dbReference>
<evidence type="ECO:0000256" key="1">
    <source>
        <dbReference type="ARBA" id="ARBA00004651"/>
    </source>
</evidence>
<dbReference type="STRING" id="311410.LA5095_00785"/>
<gene>
    <name evidence="9" type="primary">yccS_2</name>
    <name evidence="9" type="ORF">LA5096_03925</name>
</gene>
<evidence type="ECO:0000256" key="2">
    <source>
        <dbReference type="ARBA" id="ARBA00022475"/>
    </source>
</evidence>
<keyword evidence="5 7" id="KW-0472">Membrane</keyword>
<evidence type="ECO:0000256" key="4">
    <source>
        <dbReference type="ARBA" id="ARBA00022989"/>
    </source>
</evidence>
<feature type="transmembrane region" description="Helical" evidence="7">
    <location>
        <begin position="487"/>
        <end position="505"/>
    </location>
</feature>
<feature type="transmembrane region" description="Helical" evidence="7">
    <location>
        <begin position="51"/>
        <end position="69"/>
    </location>
</feature>
<keyword evidence="2" id="KW-1003">Cell membrane</keyword>
<dbReference type="AlphaFoldDB" id="A0A0M7AI79"/>
<feature type="domain" description="Integral membrane bound transporter" evidence="8">
    <location>
        <begin position="378"/>
        <end position="499"/>
    </location>
</feature>
<evidence type="ECO:0000256" key="5">
    <source>
        <dbReference type="ARBA" id="ARBA00023136"/>
    </source>
</evidence>
<dbReference type="PANTHER" id="PTHR30509">
    <property type="entry name" value="P-HYDROXYBENZOIC ACID EFFLUX PUMP SUBUNIT-RELATED"/>
    <property type="match status" value="1"/>
</dbReference>
<comment type="similarity">
    <text evidence="6">Belongs to the YccS/YhfK family.</text>
</comment>
<evidence type="ECO:0000256" key="7">
    <source>
        <dbReference type="SAM" id="Phobius"/>
    </source>
</evidence>
<proteinExistence type="inferred from homology"/>
<keyword evidence="4 7" id="KW-1133">Transmembrane helix</keyword>
<feature type="transmembrane region" description="Helical" evidence="7">
    <location>
        <begin position="414"/>
        <end position="431"/>
    </location>
</feature>
<dbReference type="PANTHER" id="PTHR30509:SF9">
    <property type="entry name" value="MULTIDRUG RESISTANCE PROTEIN MDTO"/>
    <property type="match status" value="1"/>
</dbReference>
<sequence length="678" mass="74295">MLQPIFRTMNRFVRYDPGALRLVRGAHLMITVVTAGLLANQLGPFANGVPGFTLSVLAAAAGAHCLLFTPISTRRQEASNLFWLGLIMTGLAVVGMVSELIAGENTQVVLQAMWIGFIAIGFGLEGFGPFWLRTGRMVSIYWLFVIMSSGSGSPGFWLPAMTVFGAVLAFVIRIGFWRPSPEKTYRRVERANRQAMADYLKLAANGQLSIDRRRRLNLSDIASLRSELETSIDLAEPGSAIRGLSLESAAMMQLALEVVRDATAALSPECRAELITNATYQQVVGQVQEKVVRSDSPSGETPFDVAWAELAVGFQKGDKFQLLRIAQAFERIWKLAEGTAQLRADDDTRLEVKSGNWWQLISWRLAVQAGVAASVGYGIGIYFNLSHAYWVTITVIVVLCGSLGATMKKTVQRTLGTAVGFVCAILLEPVLAGYPELRVALIVLLLPPVIVLFERNYGIAAGIISFLVLIGLQTLTGLPTAEFWSRLYDTLIGAAVGLAAAWLLFPNRSGDSVERLEVSYLNACSEYLKTDSGPNDPGYTRLKATAHQVLATARTYRTERAPWSSFTRSSSKLDTLVVLLADYIALYRQARANVLADSDKYASVKTLVATMDKRIHDEIGAVQDGKGKQAMPGLAEEWKAAMPATAEDDDRFMTDWVAMLYHARKVIRCLDGFREEVA</sequence>
<comment type="subcellular location">
    <subcellularLocation>
        <location evidence="1">Cell membrane</location>
        <topology evidence="1">Multi-pass membrane protein</topology>
    </subcellularLocation>
</comment>
<dbReference type="Proteomes" id="UP000049983">
    <property type="component" value="Unassembled WGS sequence"/>
</dbReference>